<evidence type="ECO:0000259" key="4">
    <source>
        <dbReference type="PROSITE" id="PS01124"/>
    </source>
</evidence>
<dbReference type="InterPro" id="IPR037923">
    <property type="entry name" value="HTH-like"/>
</dbReference>
<accession>A0A926FEG1</accession>
<dbReference type="PANTHER" id="PTHR43280">
    <property type="entry name" value="ARAC-FAMILY TRANSCRIPTIONAL REGULATOR"/>
    <property type="match status" value="1"/>
</dbReference>
<dbReference type="Proteomes" id="UP000647416">
    <property type="component" value="Unassembled WGS sequence"/>
</dbReference>
<evidence type="ECO:0000256" key="3">
    <source>
        <dbReference type="ARBA" id="ARBA00023163"/>
    </source>
</evidence>
<evidence type="ECO:0000313" key="6">
    <source>
        <dbReference type="Proteomes" id="UP000647416"/>
    </source>
</evidence>
<dbReference type="Gene3D" id="1.10.10.60">
    <property type="entry name" value="Homeodomain-like"/>
    <property type="match status" value="2"/>
</dbReference>
<dbReference type="Gene3D" id="2.60.120.280">
    <property type="entry name" value="Regulatory protein AraC"/>
    <property type="match status" value="1"/>
</dbReference>
<name>A0A926FEG1_9FIRM</name>
<dbReference type="InterPro" id="IPR009057">
    <property type="entry name" value="Homeodomain-like_sf"/>
</dbReference>
<dbReference type="InterPro" id="IPR018060">
    <property type="entry name" value="HTH_AraC"/>
</dbReference>
<gene>
    <name evidence="5" type="ORF">H8706_10205</name>
</gene>
<keyword evidence="3" id="KW-0804">Transcription</keyword>
<dbReference type="SUPFAM" id="SSF46689">
    <property type="entry name" value="Homeodomain-like"/>
    <property type="match status" value="2"/>
</dbReference>
<dbReference type="EMBL" id="JACRTE010000018">
    <property type="protein sequence ID" value="MBC8597232.1"/>
    <property type="molecule type" value="Genomic_DNA"/>
</dbReference>
<comment type="caution">
    <text evidence="5">The sequence shown here is derived from an EMBL/GenBank/DDBJ whole genome shotgun (WGS) entry which is preliminary data.</text>
</comment>
<dbReference type="AlphaFoldDB" id="A0A926FEG1"/>
<proteinExistence type="predicted"/>
<keyword evidence="6" id="KW-1185">Reference proteome</keyword>
<keyword evidence="1" id="KW-0805">Transcription regulation</keyword>
<feature type="domain" description="HTH araC/xylS-type" evidence="4">
    <location>
        <begin position="168"/>
        <end position="266"/>
    </location>
</feature>
<dbReference type="PANTHER" id="PTHR43280:SF2">
    <property type="entry name" value="HTH-TYPE TRANSCRIPTIONAL REGULATOR EXSA"/>
    <property type="match status" value="1"/>
</dbReference>
<dbReference type="InterPro" id="IPR020449">
    <property type="entry name" value="Tscrpt_reg_AraC-type_HTH"/>
</dbReference>
<sequence length="266" mass="30999">MREDIVSFAENKDMPFRVLMCGISYCDYSYRIERQNSELNVIEYIISGTGTVNDNGRIFNPREGDIYFLKCGENHLYYSDADEPWTKIWLNFSGRLASKITECYNLEKEIYFHAPELKSYFYEFYDISRSCIGAKAVCEQSSVVFLRLAQRLCEYCKDKTSARGSVAYKVKNYIDDMTDYSQKLDDIAQKMSYSKNHIIREFKAEFGIAPYEYMLRRRFEIAGSLLKNTAYSVSEISEKLGFCDTGYFSGQFGIRYGASPSEYRKK</sequence>
<dbReference type="GO" id="GO:0043565">
    <property type="term" value="F:sequence-specific DNA binding"/>
    <property type="evidence" value="ECO:0007669"/>
    <property type="project" value="InterPro"/>
</dbReference>
<dbReference type="Pfam" id="PF02311">
    <property type="entry name" value="AraC_binding"/>
    <property type="match status" value="1"/>
</dbReference>
<dbReference type="SMART" id="SM00342">
    <property type="entry name" value="HTH_ARAC"/>
    <property type="match status" value="1"/>
</dbReference>
<dbReference type="GO" id="GO:0003700">
    <property type="term" value="F:DNA-binding transcription factor activity"/>
    <property type="evidence" value="ECO:0007669"/>
    <property type="project" value="InterPro"/>
</dbReference>
<keyword evidence="2" id="KW-0238">DNA-binding</keyword>
<protein>
    <submittedName>
        <fullName evidence="5">Helix-turn-helix transcriptional regulator</fullName>
    </submittedName>
</protein>
<dbReference type="PRINTS" id="PR00032">
    <property type="entry name" value="HTHARAC"/>
</dbReference>
<dbReference type="InterPro" id="IPR003313">
    <property type="entry name" value="AraC-bd"/>
</dbReference>
<dbReference type="SUPFAM" id="SSF51215">
    <property type="entry name" value="Regulatory protein AraC"/>
    <property type="match status" value="1"/>
</dbReference>
<dbReference type="Pfam" id="PF12833">
    <property type="entry name" value="HTH_18"/>
    <property type="match status" value="1"/>
</dbReference>
<reference evidence="5" key="1">
    <citation type="submission" date="2020-08" db="EMBL/GenBank/DDBJ databases">
        <title>Genome public.</title>
        <authorList>
            <person name="Liu C."/>
            <person name="Sun Q."/>
        </authorList>
    </citation>
    <scope>NUCLEOTIDE SEQUENCE</scope>
    <source>
        <strain evidence="5">NSJ-50</strain>
    </source>
</reference>
<evidence type="ECO:0000313" key="5">
    <source>
        <dbReference type="EMBL" id="MBC8597232.1"/>
    </source>
</evidence>
<organism evidence="5 6">
    <name type="scientific">Qingrenia yutianensis</name>
    <dbReference type="NCBI Taxonomy" id="2763676"/>
    <lineage>
        <taxon>Bacteria</taxon>
        <taxon>Bacillati</taxon>
        <taxon>Bacillota</taxon>
        <taxon>Clostridia</taxon>
        <taxon>Eubacteriales</taxon>
        <taxon>Oscillospiraceae</taxon>
        <taxon>Qingrenia</taxon>
    </lineage>
</organism>
<dbReference type="RefSeq" id="WP_262432545.1">
    <property type="nucleotide sequence ID" value="NZ_JACRTE010000018.1"/>
</dbReference>
<dbReference type="PROSITE" id="PS01124">
    <property type="entry name" value="HTH_ARAC_FAMILY_2"/>
    <property type="match status" value="1"/>
</dbReference>
<evidence type="ECO:0000256" key="2">
    <source>
        <dbReference type="ARBA" id="ARBA00023125"/>
    </source>
</evidence>
<evidence type="ECO:0000256" key="1">
    <source>
        <dbReference type="ARBA" id="ARBA00023015"/>
    </source>
</evidence>